<feature type="coiled-coil region" evidence="1">
    <location>
        <begin position="1186"/>
        <end position="1301"/>
    </location>
</feature>
<reference evidence="3" key="1">
    <citation type="submission" date="2021-01" db="EMBL/GenBank/DDBJ databases">
        <authorList>
            <consortium name="Genoscope - CEA"/>
            <person name="William W."/>
        </authorList>
    </citation>
    <scope>NUCLEOTIDE SEQUENCE</scope>
</reference>
<evidence type="ECO:0000313" key="4">
    <source>
        <dbReference type="Proteomes" id="UP000692954"/>
    </source>
</evidence>
<feature type="coiled-coil region" evidence="1">
    <location>
        <begin position="181"/>
        <end position="246"/>
    </location>
</feature>
<keyword evidence="4" id="KW-1185">Reference proteome</keyword>
<evidence type="ECO:0000256" key="1">
    <source>
        <dbReference type="SAM" id="Coils"/>
    </source>
</evidence>
<dbReference type="OrthoDB" id="309951at2759"/>
<feature type="coiled-coil region" evidence="1">
    <location>
        <begin position="69"/>
        <end position="140"/>
    </location>
</feature>
<name>A0A8S1MUW7_9CILI</name>
<feature type="coiled-coil region" evidence="1">
    <location>
        <begin position="1586"/>
        <end position="1620"/>
    </location>
</feature>
<feature type="coiled-coil region" evidence="1">
    <location>
        <begin position="1746"/>
        <end position="1887"/>
    </location>
</feature>
<feature type="coiled-coil region" evidence="1">
    <location>
        <begin position="1652"/>
        <end position="1686"/>
    </location>
</feature>
<protein>
    <submittedName>
        <fullName evidence="3">Uncharacterized protein</fullName>
    </submittedName>
</protein>
<evidence type="ECO:0000313" key="3">
    <source>
        <dbReference type="EMBL" id="CAD8080863.1"/>
    </source>
</evidence>
<sequence>MLSPQSISKEVNANNCKNGNKIQESKTQLQDLQIRIILMAIEIERLHQILNSKLDYQNQKAQDFEKKDLFQKEQLNEQLQANNQQKIEKNEFINKTIKENSQLDTNMQRSYQYANLEQQMKSQQLQNQQLQKEIQELRSQIKDGPSTRKKLYDLEQLYSQLLIEKNEELKQLTQYIPQTSFQDSQKELTELQQQNTYEQQENSEQTNLILKNKRLTKELKLLDLKLNLLINDNNQLREKLIEFQSQNTFQNTLENKNFIKKDGQESSTPKRQQQCQLFQTMNQLGNNKTIERIYSIKSNTPISWISNSQIPIHQQSYSQPQQNIRENQNIYQFDDLIKQILFLQNQKSQTIQSIKSQIFYLRKILELKQFEMFQLRNQKKQNIQLITSLNDHLINQQIFTSTHFKNYPYQNNVQYSYSLSPNKLHPQSYQYLQPSIRNLHPQYYQGIRTQKSFVSYQTIAQICPIFLQKPQLQCCYYQGMPKQQIYYPCSYSPIKKTIVKQNISNPYSIPDINLKQNASYYKPNQYFNEIFRINNNKQEDLSNINKLKKQEENTNKEVILSEFNINTTEFQIKSQNSLQNQNSQGSIKQNHNNEDDQIDEPQQNRKPVKKIIRSNDIGTFQQKPSDIPKEVQIFDKINLQNPLKQKSNLQVESEFNKRQEENIQQKVNLNLTQKQSKDFILLQQQSLNSHEQQFQQIYQRALNLLENLKDLFQIQSAESEINQQIRIQRNNKFNRTVNDNIDIPNKQKEHQGYKIEQTFSNLNQYGMINDLQQQITQLKNLFYQQQIQLSQFISEQDEIKNKQNTLLSQSSQTETEQNKEIIKIKQDHENININLTQKLQVQSQEITILQKQNDSLKQQILDFTKDIKNVQQELKFQHDQNQKTTQFAQILQSENDNNKNQIYKMQNRNKLLEQQIIEKDKLLFENQNNKIKNQTHDKESQTILKENQQMQIQFFQQDQIKIEIENFKKQLSFEQELTKQLYDSISVLQQQIQAQEQLIQIQKLNNQNQLEEIRNLSHEKTELSKQLKIVQDKYLEIQEQIQLIQNQKQQAIQQNPEPLQNSEIIQHLNFQLEDMKQHNQFLQNQLSSIQYNSEIQISAQSTVLSSKIALLEKQLSFEKQLKEQANKRIKLLEDDYQNQKNHYEQAQISELKQQFLQIPNQQELKLTKKDQDQSPSVDFMELNFKTDELNLQNQNYLKQIKDFEEKQKLQQDFEKKIINQTKLLQQYQQQVVILQQENNQYKNDVLQLRQGLQLDIQDFEGQQLDYINNLKNQIEELNSQNMKLREDINYLQSQLQFEQREKNIIAQNKTIQDGSIEQILEKNVYLQNQILQQQNYIDSLNKKIPQSNYTDNLLNQTEGFNHQRLWESQNLQKDHNQIISSLSQQNKILVEECQQLKIALQEITKEKDKLQRIINYQSQEQESCFQDLYQNRPIINNVKNEQQIQGQQINVFKQIDDLNNFITISLFEIGQLHKLNSQNEQLNQDLQNQIKNLKEQIIQNQQVKKIQIEEEKQNEFIIKLTQLVQILNQRIKDKIQLNSLISKIISKFNQLMVQISEITAQIQNKNYLLQRIENSNNLQQNYYPLKTENEQNYQELKTENYKLNQKANQYEQLLLQLQDEYYKQGSALQSITNQYQDIINQDEFQLFRITQLKQLNERINQQEKQIEVLLQQNSNLEKYIEKEKKNKSDEISKLNNIILENQEKLKNNDYINQENIKLQAEIFKIQQDQEKQRFLQDLTEEQKLIIKQNQDEQTQLKHEIQKLYQRLLQISNSQNLLKEEKEQESLRFEKEKRLIKENLEKIQNENELNKVLIVKLQKQIQDKKQDQKNQTENNFLEEIKKLQIQLEISQKQQRSIQDEKRIAQAQVYQQLEELANQQNTINLLRQELYKKEQIIGQLSQQKNIKSSFVQEVTDINDSKSSKPLDLKSKQLQNENTHLQQLLIDMESFYTHKIKMQEIQIEGLNDKLRDMLYEHSKQNPKADDVVINNFHQD</sequence>
<proteinExistence type="predicted"/>
<feature type="compositionally biased region" description="Low complexity" evidence="2">
    <location>
        <begin position="575"/>
        <end position="586"/>
    </location>
</feature>
<feature type="coiled-coil region" evidence="1">
    <location>
        <begin position="839"/>
        <end position="915"/>
    </location>
</feature>
<organism evidence="3 4">
    <name type="scientific">Paramecium sonneborni</name>
    <dbReference type="NCBI Taxonomy" id="65129"/>
    <lineage>
        <taxon>Eukaryota</taxon>
        <taxon>Sar</taxon>
        <taxon>Alveolata</taxon>
        <taxon>Ciliophora</taxon>
        <taxon>Intramacronucleata</taxon>
        <taxon>Oligohymenophorea</taxon>
        <taxon>Peniculida</taxon>
        <taxon>Parameciidae</taxon>
        <taxon>Paramecium</taxon>
    </lineage>
</organism>
<dbReference type="Proteomes" id="UP000692954">
    <property type="component" value="Unassembled WGS sequence"/>
</dbReference>
<comment type="caution">
    <text evidence="3">The sequence shown here is derived from an EMBL/GenBank/DDBJ whole genome shotgun (WGS) entry which is preliminary data.</text>
</comment>
<gene>
    <name evidence="3" type="ORF">PSON_ATCC_30995.1.T0410092</name>
</gene>
<feature type="region of interest" description="Disordered" evidence="2">
    <location>
        <begin position="575"/>
        <end position="610"/>
    </location>
</feature>
<feature type="coiled-coil region" evidence="1">
    <location>
        <begin position="985"/>
        <end position="1149"/>
    </location>
</feature>
<keyword evidence="1" id="KW-0175">Coiled coil</keyword>
<feature type="coiled-coil region" evidence="1">
    <location>
        <begin position="1379"/>
        <end position="1420"/>
    </location>
</feature>
<accession>A0A8S1MUW7</accession>
<evidence type="ECO:0000256" key="2">
    <source>
        <dbReference type="SAM" id="MobiDB-lite"/>
    </source>
</evidence>
<dbReference type="EMBL" id="CAJJDN010000041">
    <property type="protein sequence ID" value="CAD8080863.1"/>
    <property type="molecule type" value="Genomic_DNA"/>
</dbReference>
<feature type="coiled-coil region" evidence="1">
    <location>
        <begin position="1472"/>
        <end position="1503"/>
    </location>
</feature>